<comment type="caution">
    <text evidence="4">The sequence shown here is derived from an EMBL/GenBank/DDBJ whole genome shotgun (WGS) entry which is preliminary data.</text>
</comment>
<evidence type="ECO:0000259" key="3">
    <source>
        <dbReference type="PROSITE" id="PS50977"/>
    </source>
</evidence>
<feature type="DNA-binding region" description="H-T-H motif" evidence="2">
    <location>
        <begin position="31"/>
        <end position="50"/>
    </location>
</feature>
<protein>
    <recommendedName>
        <fullName evidence="3">HTH tetR-type domain-containing protein</fullName>
    </recommendedName>
</protein>
<dbReference type="Pfam" id="PF00440">
    <property type="entry name" value="TetR_N"/>
    <property type="match status" value="1"/>
</dbReference>
<accession>A0ABN8EJH4</accession>
<feature type="domain" description="HTH tetR-type" evidence="3">
    <location>
        <begin position="8"/>
        <end position="68"/>
    </location>
</feature>
<dbReference type="InterPro" id="IPR001647">
    <property type="entry name" value="HTH_TetR"/>
</dbReference>
<dbReference type="InterPro" id="IPR009057">
    <property type="entry name" value="Homeodomain-like_sf"/>
</dbReference>
<proteinExistence type="predicted"/>
<dbReference type="EMBL" id="CAKLPX010000001">
    <property type="protein sequence ID" value="CAH0990191.1"/>
    <property type="molecule type" value="Genomic_DNA"/>
</dbReference>
<evidence type="ECO:0000313" key="4">
    <source>
        <dbReference type="EMBL" id="CAH0990191.1"/>
    </source>
</evidence>
<evidence type="ECO:0000313" key="5">
    <source>
        <dbReference type="Proteomes" id="UP000838100"/>
    </source>
</evidence>
<dbReference type="RefSeq" id="WP_237442879.1">
    <property type="nucleotide sequence ID" value="NZ_CAKLPX010000001.1"/>
</dbReference>
<organism evidence="4 5">
    <name type="scientific">Sinobacterium norvegicum</name>
    <dbReference type="NCBI Taxonomy" id="1641715"/>
    <lineage>
        <taxon>Bacteria</taxon>
        <taxon>Pseudomonadati</taxon>
        <taxon>Pseudomonadota</taxon>
        <taxon>Gammaproteobacteria</taxon>
        <taxon>Cellvibrionales</taxon>
        <taxon>Spongiibacteraceae</taxon>
        <taxon>Sinobacterium</taxon>
    </lineage>
</organism>
<dbReference type="Gene3D" id="1.10.357.10">
    <property type="entry name" value="Tetracycline Repressor, domain 2"/>
    <property type="match status" value="1"/>
</dbReference>
<evidence type="ECO:0000256" key="1">
    <source>
        <dbReference type="ARBA" id="ARBA00023125"/>
    </source>
</evidence>
<keyword evidence="1 2" id="KW-0238">DNA-binding</keyword>
<dbReference type="SUPFAM" id="SSF46689">
    <property type="entry name" value="Homeodomain-like"/>
    <property type="match status" value="1"/>
</dbReference>
<gene>
    <name evidence="4" type="ORF">SIN8267_00283</name>
</gene>
<dbReference type="Proteomes" id="UP000838100">
    <property type="component" value="Unassembled WGS sequence"/>
</dbReference>
<keyword evidence="5" id="KW-1185">Reference proteome</keyword>
<reference evidence="4" key="1">
    <citation type="submission" date="2021-12" db="EMBL/GenBank/DDBJ databases">
        <authorList>
            <person name="Rodrigo-Torres L."/>
            <person name="Arahal R. D."/>
            <person name="Lucena T."/>
        </authorList>
    </citation>
    <scope>NUCLEOTIDE SEQUENCE</scope>
    <source>
        <strain evidence="4">CECT 8267</strain>
    </source>
</reference>
<dbReference type="PRINTS" id="PR00455">
    <property type="entry name" value="HTHTETR"/>
</dbReference>
<sequence length="215" mass="24246">MSKIKDKTLTKQRILTAIHQLLVSKGYAGLGINRIAKEAGVDKVLIYRYFGGFEGALKCYAETEQCWPPLEEMLGMEKQEFSKLDPLAMRKAVTKNSLLAMRKRPHTLALLAWELVEANALTKILAEMRAKQSLEIYSMIPFEQDAENKIDARSFYLVLGSAIHYLAISELSDRNIFGLEGSDRIDWDNIGDILDTIHDGIKPQQSQSPPQAQYA</sequence>
<dbReference type="PROSITE" id="PS50977">
    <property type="entry name" value="HTH_TETR_2"/>
    <property type="match status" value="1"/>
</dbReference>
<evidence type="ECO:0000256" key="2">
    <source>
        <dbReference type="PROSITE-ProRule" id="PRU00335"/>
    </source>
</evidence>
<name>A0ABN8EJH4_9GAMM</name>